<evidence type="ECO:0000256" key="3">
    <source>
        <dbReference type="ARBA" id="ARBA00023163"/>
    </source>
</evidence>
<name>A0A143BSQ9_9ACTN</name>
<dbReference type="GO" id="GO:0006355">
    <property type="term" value="P:regulation of DNA-templated transcription"/>
    <property type="evidence" value="ECO:0007669"/>
    <property type="project" value="InterPro"/>
</dbReference>
<dbReference type="Proteomes" id="UP000076096">
    <property type="component" value="Chromosome"/>
</dbReference>
<dbReference type="Pfam" id="PF00196">
    <property type="entry name" value="GerE"/>
    <property type="match status" value="1"/>
</dbReference>
<dbReference type="GO" id="GO:0003677">
    <property type="term" value="F:DNA binding"/>
    <property type="evidence" value="ECO:0007669"/>
    <property type="project" value="UniProtKB-KW"/>
</dbReference>
<keyword evidence="2" id="KW-0238">DNA-binding</keyword>
<evidence type="ECO:0000256" key="1">
    <source>
        <dbReference type="ARBA" id="ARBA00023015"/>
    </source>
</evidence>
<protein>
    <submittedName>
        <fullName evidence="5">Helix-turn-helix transcriptional regulator</fullName>
    </submittedName>
</protein>
<dbReference type="PANTHER" id="PTHR44688:SF16">
    <property type="entry name" value="DNA-BINDING TRANSCRIPTIONAL ACTIVATOR DEVR_DOSR"/>
    <property type="match status" value="1"/>
</dbReference>
<evidence type="ECO:0000259" key="4">
    <source>
        <dbReference type="PROSITE" id="PS50043"/>
    </source>
</evidence>
<dbReference type="PRINTS" id="PR00038">
    <property type="entry name" value="HTHLUXR"/>
</dbReference>
<dbReference type="PROSITE" id="PS00622">
    <property type="entry name" value="HTH_LUXR_1"/>
    <property type="match status" value="1"/>
</dbReference>
<evidence type="ECO:0000256" key="2">
    <source>
        <dbReference type="ARBA" id="ARBA00023125"/>
    </source>
</evidence>
<dbReference type="SUPFAM" id="SSF48452">
    <property type="entry name" value="TPR-like"/>
    <property type="match status" value="2"/>
</dbReference>
<dbReference type="RefSeq" id="WP_062924637.1">
    <property type="nucleotide sequence ID" value="NZ_CP015098.1"/>
</dbReference>
<sequence>MSMVDDLRRAREEYERQEWVAAYRALSDLDETELQADDFMALAVTAYLLGHRNDCVQALQRAFQAYRDRDDTLGAVRAAYWLTVVLWQGGEVAIGSGWLARAERLLDDHGGDVVERGYLLERATMGHIIKGEFAEAFVAVPKVTECGRRFDDPDLTAMGLHMEGRMKIFAGQVADGLSLLDEAMVSVLAGEVSPIFSGVIYCSSVEACQQISDFGRMGEWTHALTTWCDGQPGLVAFTGQCAVHRGQLMRLHGAYRDAVRELERAVGRYAAAGGDLAAGQAHYERGETLRLRGDHDAAEAAFAEAAEFGHSAQPGRALLWLEHGRRDAASAAIHRVVAEAHDPVHRSQMLPAAVEVLVATGEVDTAAPLAEELGQIGSSFGCSALQASGQYAAATVALARGEADRGFAYARQAAETWAQLSAVYEVARSRVLVGRALRLLGDEESASADLSAARRAFAEMGAKPAEQEVAALLGEEKAPGGLTHREVEVLRLVAVGRSNPEIAETLVLSEKTVARHLSNIFAKLDVGSRTAAAAFAYEHHLV</sequence>
<accession>A0A143BSQ9</accession>
<dbReference type="InterPro" id="IPR016032">
    <property type="entry name" value="Sig_transdc_resp-reg_C-effctor"/>
</dbReference>
<dbReference type="SMART" id="SM00421">
    <property type="entry name" value="HTH_LUXR"/>
    <property type="match status" value="1"/>
</dbReference>
<reference evidence="6" key="1">
    <citation type="submission" date="2016-04" db="EMBL/GenBank/DDBJ databases">
        <authorList>
            <person name="Zhang B."/>
        </authorList>
    </citation>
    <scope>NUCLEOTIDE SEQUENCE [LARGE SCALE GENOMIC DNA]</scope>
    <source>
        <strain evidence="6">S10</strain>
    </source>
</reference>
<dbReference type="SUPFAM" id="SSF46894">
    <property type="entry name" value="C-terminal effector domain of the bipartite response regulators"/>
    <property type="match status" value="1"/>
</dbReference>
<keyword evidence="6" id="KW-1185">Reference proteome</keyword>
<dbReference type="KEGG" id="stsi:A4E84_00565"/>
<dbReference type="STRING" id="1783515.A4E84_00565"/>
<dbReference type="Gene3D" id="1.25.40.10">
    <property type="entry name" value="Tetratricopeptide repeat domain"/>
    <property type="match status" value="1"/>
</dbReference>
<dbReference type="Gene3D" id="1.10.10.10">
    <property type="entry name" value="Winged helix-like DNA-binding domain superfamily/Winged helix DNA-binding domain"/>
    <property type="match status" value="1"/>
</dbReference>
<dbReference type="InterPro" id="IPR036388">
    <property type="entry name" value="WH-like_DNA-bd_sf"/>
</dbReference>
<organism evidence="5 6">
    <name type="scientific">Streptomyces qaidamensis</name>
    <dbReference type="NCBI Taxonomy" id="1783515"/>
    <lineage>
        <taxon>Bacteria</taxon>
        <taxon>Bacillati</taxon>
        <taxon>Actinomycetota</taxon>
        <taxon>Actinomycetes</taxon>
        <taxon>Kitasatosporales</taxon>
        <taxon>Streptomycetaceae</taxon>
        <taxon>Streptomyces</taxon>
        <taxon>Streptomyces aurantiacus group</taxon>
    </lineage>
</organism>
<keyword evidence="3" id="KW-0804">Transcription</keyword>
<proteinExistence type="predicted"/>
<evidence type="ECO:0000313" key="5">
    <source>
        <dbReference type="EMBL" id="AMW08162.1"/>
    </source>
</evidence>
<dbReference type="CDD" id="cd06170">
    <property type="entry name" value="LuxR_C_like"/>
    <property type="match status" value="1"/>
</dbReference>
<feature type="domain" description="HTH luxR-type" evidence="4">
    <location>
        <begin position="475"/>
        <end position="540"/>
    </location>
</feature>
<dbReference type="PANTHER" id="PTHR44688">
    <property type="entry name" value="DNA-BINDING TRANSCRIPTIONAL ACTIVATOR DEVR_DOSR"/>
    <property type="match status" value="1"/>
</dbReference>
<evidence type="ECO:0000313" key="6">
    <source>
        <dbReference type="Proteomes" id="UP000076096"/>
    </source>
</evidence>
<dbReference type="InterPro" id="IPR000792">
    <property type="entry name" value="Tscrpt_reg_LuxR_C"/>
</dbReference>
<dbReference type="PROSITE" id="PS50043">
    <property type="entry name" value="HTH_LUXR_2"/>
    <property type="match status" value="1"/>
</dbReference>
<gene>
    <name evidence="5" type="ORF">A4E84_00565</name>
</gene>
<dbReference type="AlphaFoldDB" id="A0A143BSQ9"/>
<dbReference type="InterPro" id="IPR011990">
    <property type="entry name" value="TPR-like_helical_dom_sf"/>
</dbReference>
<dbReference type="EMBL" id="CP015098">
    <property type="protein sequence ID" value="AMW08162.1"/>
    <property type="molecule type" value="Genomic_DNA"/>
</dbReference>
<keyword evidence="1" id="KW-0805">Transcription regulation</keyword>